<dbReference type="EMBL" id="BARV01005922">
    <property type="protein sequence ID" value="GAI05219.1"/>
    <property type="molecule type" value="Genomic_DNA"/>
</dbReference>
<evidence type="ECO:0000313" key="1">
    <source>
        <dbReference type="EMBL" id="GAI05219.1"/>
    </source>
</evidence>
<reference evidence="1" key="1">
    <citation type="journal article" date="2014" name="Front. Microbiol.">
        <title>High frequency of phylogenetically diverse reductive dehalogenase-homologous genes in deep subseafloor sedimentary metagenomes.</title>
        <authorList>
            <person name="Kawai M."/>
            <person name="Futagami T."/>
            <person name="Toyoda A."/>
            <person name="Takaki Y."/>
            <person name="Nishi S."/>
            <person name="Hori S."/>
            <person name="Arai W."/>
            <person name="Tsubouchi T."/>
            <person name="Morono Y."/>
            <person name="Uchiyama I."/>
            <person name="Ito T."/>
            <person name="Fujiyama A."/>
            <person name="Inagaki F."/>
            <person name="Takami H."/>
        </authorList>
    </citation>
    <scope>NUCLEOTIDE SEQUENCE</scope>
    <source>
        <strain evidence="1">Expedition CK06-06</strain>
    </source>
</reference>
<sequence length="76" mass="8433">MTPSETIRLQALKLKELNHRGASGAGQFMDSLIAQSDEAKASLRNICALITPELFQRVENLCSLLDLSKREFVQDA</sequence>
<dbReference type="AlphaFoldDB" id="X1MFQ9"/>
<gene>
    <name evidence="1" type="ORF">S06H3_12054</name>
</gene>
<accession>X1MFQ9</accession>
<protein>
    <submittedName>
        <fullName evidence="1">Uncharacterized protein</fullName>
    </submittedName>
</protein>
<comment type="caution">
    <text evidence="1">The sequence shown here is derived from an EMBL/GenBank/DDBJ whole genome shotgun (WGS) entry which is preliminary data.</text>
</comment>
<organism evidence="1">
    <name type="scientific">marine sediment metagenome</name>
    <dbReference type="NCBI Taxonomy" id="412755"/>
    <lineage>
        <taxon>unclassified sequences</taxon>
        <taxon>metagenomes</taxon>
        <taxon>ecological metagenomes</taxon>
    </lineage>
</organism>
<feature type="non-terminal residue" evidence="1">
    <location>
        <position position="76"/>
    </location>
</feature>
<proteinExistence type="predicted"/>
<name>X1MFQ9_9ZZZZ</name>